<dbReference type="Gene3D" id="3.40.140.10">
    <property type="entry name" value="Cytidine Deaminase, domain 2"/>
    <property type="match status" value="1"/>
</dbReference>
<keyword evidence="5" id="KW-0647">Proteasome</keyword>
<keyword evidence="3" id="KW-1133">Transmembrane helix</keyword>
<dbReference type="GO" id="GO:0000502">
    <property type="term" value="C:proteasome complex"/>
    <property type="evidence" value="ECO:0007669"/>
    <property type="project" value="UniProtKB-KW"/>
</dbReference>
<accession>A0A450YXT8</accession>
<evidence type="ECO:0000256" key="1">
    <source>
        <dbReference type="SAM" id="Coils"/>
    </source>
</evidence>
<feature type="domain" description="JAB1/MPN/MOV34 metalloenzyme" evidence="4">
    <location>
        <begin position="151"/>
        <end position="264"/>
    </location>
</feature>
<feature type="compositionally biased region" description="Polar residues" evidence="2">
    <location>
        <begin position="33"/>
        <end position="51"/>
    </location>
</feature>
<feature type="region of interest" description="Disordered" evidence="2">
    <location>
        <begin position="1"/>
        <end position="99"/>
    </location>
</feature>
<protein>
    <submittedName>
        <fullName evidence="5">Proteasome lid subunit RPN8/RPN11, contains Jab1/MPN metalloenzyme (JAMM) motif</fullName>
    </submittedName>
</protein>
<name>A0A450YXT8_9GAMM</name>
<reference evidence="5" key="1">
    <citation type="submission" date="2019-02" db="EMBL/GenBank/DDBJ databases">
        <authorList>
            <person name="Gruber-Vodicka R. H."/>
            <person name="Seah K. B. B."/>
        </authorList>
    </citation>
    <scope>NUCLEOTIDE SEQUENCE</scope>
    <source>
        <strain evidence="5">BECK_BZ125</strain>
    </source>
</reference>
<dbReference type="InterPro" id="IPR000555">
    <property type="entry name" value="JAMM/MPN+_dom"/>
</dbReference>
<proteinExistence type="predicted"/>
<evidence type="ECO:0000256" key="2">
    <source>
        <dbReference type="SAM" id="MobiDB-lite"/>
    </source>
</evidence>
<dbReference type="EMBL" id="CAADFT010000063">
    <property type="protein sequence ID" value="VFK46387.1"/>
    <property type="molecule type" value="Genomic_DNA"/>
</dbReference>
<dbReference type="GO" id="GO:0008237">
    <property type="term" value="F:metallopeptidase activity"/>
    <property type="evidence" value="ECO:0007669"/>
    <property type="project" value="InterPro"/>
</dbReference>
<organism evidence="5">
    <name type="scientific">Candidatus Kentrum sp. TC</name>
    <dbReference type="NCBI Taxonomy" id="2126339"/>
    <lineage>
        <taxon>Bacteria</taxon>
        <taxon>Pseudomonadati</taxon>
        <taxon>Pseudomonadota</taxon>
        <taxon>Gammaproteobacteria</taxon>
        <taxon>Candidatus Kentrum</taxon>
    </lineage>
</organism>
<keyword evidence="1" id="KW-0175">Coiled coil</keyword>
<evidence type="ECO:0000256" key="3">
    <source>
        <dbReference type="SAM" id="Phobius"/>
    </source>
</evidence>
<dbReference type="Pfam" id="PF01398">
    <property type="entry name" value="JAB"/>
    <property type="match status" value="1"/>
</dbReference>
<feature type="transmembrane region" description="Helical" evidence="3">
    <location>
        <begin position="344"/>
        <end position="368"/>
    </location>
</feature>
<dbReference type="SUPFAM" id="SSF102712">
    <property type="entry name" value="JAB1/MPN domain"/>
    <property type="match status" value="1"/>
</dbReference>
<keyword evidence="3" id="KW-0472">Membrane</keyword>
<dbReference type="AlphaFoldDB" id="A0A450YXT8"/>
<evidence type="ECO:0000259" key="4">
    <source>
        <dbReference type="Pfam" id="PF01398"/>
    </source>
</evidence>
<gene>
    <name evidence="5" type="ORF">BECKTC1821E_GA0114239_106321</name>
</gene>
<sequence>MLSWANAYKETTHEQGDPAQNQNSDEKKRKFTVNETTHEQVTTQPPLQTGDLQGKEESTTTENQVVTKLQDRAVTESPHSKEGIKQLRMRSGSAPFQGSRAKEKKFTIVSTRKAEENWIPFRAEEFGLDQFVALPPKKHFPKNSDFELIVLPSAVQSIFKHIRWGCRSCPDNEVEQGGLLLGKLYVREDTGEKLCIAEKSIEGGSARGNASYLNMTHETWKEMLDSFDEYKNDDEELRIIGWYHTHPNNLGVFFSGTDMNTQKTWFKEPWHFGIVLNPQKRVWTLFYGPDSKPGRGVLYLDQEMDHSQVSSEKQRKFKVEAEQATQSDEPVGIYQISIRENRRFYALLALLAINIVGTLVMAFMVVGLEERLNALSNQFAQLKIEAEDIQSSSFPENPPKQKLVPAFKPMIEGSEHETGGSQKGHFIKRFAKVGNYASYCRCVGSRRISNGKTKGRGNTKNGNKYLAWAYMEPATMFCATGLHSMYKGNSHEIVNKRGYGLRC</sequence>
<feature type="compositionally biased region" description="Basic and acidic residues" evidence="2">
    <location>
        <begin position="69"/>
        <end position="85"/>
    </location>
</feature>
<feature type="coiled-coil region" evidence="1">
    <location>
        <begin position="365"/>
        <end position="392"/>
    </location>
</feature>
<keyword evidence="3" id="KW-0812">Transmembrane</keyword>
<evidence type="ECO:0000313" key="5">
    <source>
        <dbReference type="EMBL" id="VFK46387.1"/>
    </source>
</evidence>